<feature type="compositionally biased region" description="Basic and acidic residues" evidence="1">
    <location>
        <begin position="370"/>
        <end position="388"/>
    </location>
</feature>
<feature type="region of interest" description="Disordered" evidence="1">
    <location>
        <begin position="370"/>
        <end position="391"/>
    </location>
</feature>
<comment type="caution">
    <text evidence="2">The sequence shown here is derived from an EMBL/GenBank/DDBJ whole genome shotgun (WGS) entry which is preliminary data.</text>
</comment>
<gene>
    <name evidence="2" type="ORF">FA13DRAFT_1704506</name>
</gene>
<dbReference type="Proteomes" id="UP000298030">
    <property type="component" value="Unassembled WGS sequence"/>
</dbReference>
<dbReference type="AlphaFoldDB" id="A0A4Y7TXB7"/>
<protein>
    <submittedName>
        <fullName evidence="2">Uncharacterized protein</fullName>
    </submittedName>
</protein>
<evidence type="ECO:0000313" key="2">
    <source>
        <dbReference type="EMBL" id="TEB38823.1"/>
    </source>
</evidence>
<name>A0A4Y7TXB7_COPMI</name>
<evidence type="ECO:0000313" key="3">
    <source>
        <dbReference type="Proteomes" id="UP000298030"/>
    </source>
</evidence>
<dbReference type="OrthoDB" id="3270336at2759"/>
<evidence type="ECO:0000256" key="1">
    <source>
        <dbReference type="SAM" id="MobiDB-lite"/>
    </source>
</evidence>
<sequence>MAPLPIGSDFRVQIRNGERYYSPNSLSDAALIVDEVQPRDSLESNPFKPGDHSGNRVRYWDFVGLRKWSPQFAWISFIPAAPAQLYCDPHSYFGRILYKLPAIDHLKNGMEEVCGFQISRESSWAGLESDLYGAVTTLSCHYHIQCVLPFLPNAIGYRAPFLRKRALEARLQQAREWFFVWFGALSYLVAVVRSPQYPGVKAQMDQQWCSVLQTNGLSPTFIDGMCSSLVLGASGGLQRAGIVLHMAQRASQPSPLWFVDQGVLVWYMWTDREEQLLKQSPELQVLRPPQSLLLPSANPGSRIPPVSPHREPPLSLSAPASIAGRGGLPPFSECASPMNPESMTPTASRRSSEPEWVTFFRSRESRNASLLKRETLGERQKRESRMREPPTSSAPVFEWFAVGSPGGGRGYERIPVLAKARCETLLQYATSQKRYDPFSNEWDCCDEWGPGDDSGDDEIGTGQDDCGFSTQPLSFTVAKSLVRVERPSVQSAPLSYVDADSPTGVFVVRNEGVPTPPESILRDVDEIFGRFYGFVYSVRPDAATSRPSDAREKAFFIRVLGQHPSVASIEDLAYFQDSSHYQCAQGFLQSLCIRSEPPPGSWDLRDSCVAPVHLSPRLNRIRIVKLRGEPQATHQNYYIFYDKDHSRIKWRLGVASAADALLVCRIPEDSNLHDVALALASYSVSFSTLYPSRTILLPPAMQPRLSHCIPKRPFQYKFTREDYEAYIHMRTLLLGQPHMQAALKRGGIAWRLAVGTLGTSRVTRPPSLWGSVNTVDLQEGSFVDDVLTTTELDLLCGAYECVSDDGKQRSLKSWWPLTRYYEKAECGENYGRWTCRRENWYVTRLKAIEGGDPEQQPLTYTEWKSSQHGPGPCSDANSEVSLRLNFSMGRPPATDYLIQARFLLLLTS</sequence>
<dbReference type="STRING" id="71717.A0A4Y7TXB7"/>
<reference evidence="2 3" key="1">
    <citation type="journal article" date="2019" name="Nat. Ecol. Evol.">
        <title>Megaphylogeny resolves global patterns of mushroom evolution.</title>
        <authorList>
            <person name="Varga T."/>
            <person name="Krizsan K."/>
            <person name="Foldi C."/>
            <person name="Dima B."/>
            <person name="Sanchez-Garcia M."/>
            <person name="Sanchez-Ramirez S."/>
            <person name="Szollosi G.J."/>
            <person name="Szarkandi J.G."/>
            <person name="Papp V."/>
            <person name="Albert L."/>
            <person name="Andreopoulos W."/>
            <person name="Angelini C."/>
            <person name="Antonin V."/>
            <person name="Barry K.W."/>
            <person name="Bougher N.L."/>
            <person name="Buchanan P."/>
            <person name="Buyck B."/>
            <person name="Bense V."/>
            <person name="Catcheside P."/>
            <person name="Chovatia M."/>
            <person name="Cooper J."/>
            <person name="Damon W."/>
            <person name="Desjardin D."/>
            <person name="Finy P."/>
            <person name="Geml J."/>
            <person name="Haridas S."/>
            <person name="Hughes K."/>
            <person name="Justo A."/>
            <person name="Karasinski D."/>
            <person name="Kautmanova I."/>
            <person name="Kiss B."/>
            <person name="Kocsube S."/>
            <person name="Kotiranta H."/>
            <person name="LaButti K.M."/>
            <person name="Lechner B.E."/>
            <person name="Liimatainen K."/>
            <person name="Lipzen A."/>
            <person name="Lukacs Z."/>
            <person name="Mihaltcheva S."/>
            <person name="Morgado L.N."/>
            <person name="Niskanen T."/>
            <person name="Noordeloos M.E."/>
            <person name="Ohm R.A."/>
            <person name="Ortiz-Santana B."/>
            <person name="Ovrebo C."/>
            <person name="Racz N."/>
            <person name="Riley R."/>
            <person name="Savchenko A."/>
            <person name="Shiryaev A."/>
            <person name="Soop K."/>
            <person name="Spirin V."/>
            <person name="Szebenyi C."/>
            <person name="Tomsovsky M."/>
            <person name="Tulloss R.E."/>
            <person name="Uehling J."/>
            <person name="Grigoriev I.V."/>
            <person name="Vagvolgyi C."/>
            <person name="Papp T."/>
            <person name="Martin F.M."/>
            <person name="Miettinen O."/>
            <person name="Hibbett D.S."/>
            <person name="Nagy L.G."/>
        </authorList>
    </citation>
    <scope>NUCLEOTIDE SEQUENCE [LARGE SCALE GENOMIC DNA]</scope>
    <source>
        <strain evidence="2 3">FP101781</strain>
    </source>
</reference>
<organism evidence="2 3">
    <name type="scientific">Coprinellus micaceus</name>
    <name type="common">Glistening ink-cap mushroom</name>
    <name type="synonym">Coprinus micaceus</name>
    <dbReference type="NCBI Taxonomy" id="71717"/>
    <lineage>
        <taxon>Eukaryota</taxon>
        <taxon>Fungi</taxon>
        <taxon>Dikarya</taxon>
        <taxon>Basidiomycota</taxon>
        <taxon>Agaricomycotina</taxon>
        <taxon>Agaricomycetes</taxon>
        <taxon>Agaricomycetidae</taxon>
        <taxon>Agaricales</taxon>
        <taxon>Agaricineae</taxon>
        <taxon>Psathyrellaceae</taxon>
        <taxon>Coprinellus</taxon>
    </lineage>
</organism>
<accession>A0A4Y7TXB7</accession>
<feature type="region of interest" description="Disordered" evidence="1">
    <location>
        <begin position="294"/>
        <end position="322"/>
    </location>
</feature>
<proteinExistence type="predicted"/>
<keyword evidence="3" id="KW-1185">Reference proteome</keyword>
<dbReference type="EMBL" id="QPFP01000002">
    <property type="protein sequence ID" value="TEB38823.1"/>
    <property type="molecule type" value="Genomic_DNA"/>
</dbReference>